<name>A0A1J5SLM7_9ZZZZ</name>
<gene>
    <name evidence="1" type="ORF">GALL_86110</name>
</gene>
<evidence type="ECO:0000313" key="1">
    <source>
        <dbReference type="EMBL" id="OIR09377.1"/>
    </source>
</evidence>
<comment type="caution">
    <text evidence="1">The sequence shown here is derived from an EMBL/GenBank/DDBJ whole genome shotgun (WGS) entry which is preliminary data.</text>
</comment>
<evidence type="ECO:0008006" key="2">
    <source>
        <dbReference type="Google" id="ProtNLM"/>
    </source>
</evidence>
<reference evidence="1" key="1">
    <citation type="submission" date="2016-10" db="EMBL/GenBank/DDBJ databases">
        <title>Sequence of Gallionella enrichment culture.</title>
        <authorList>
            <person name="Poehlein A."/>
            <person name="Muehling M."/>
            <person name="Daniel R."/>
        </authorList>
    </citation>
    <scope>NUCLEOTIDE SEQUENCE</scope>
</reference>
<dbReference type="AlphaFoldDB" id="A0A1J5SLM7"/>
<accession>A0A1J5SLM7</accession>
<organism evidence="1">
    <name type="scientific">mine drainage metagenome</name>
    <dbReference type="NCBI Taxonomy" id="410659"/>
    <lineage>
        <taxon>unclassified sequences</taxon>
        <taxon>metagenomes</taxon>
        <taxon>ecological metagenomes</taxon>
    </lineage>
</organism>
<protein>
    <recommendedName>
        <fullName evidence="2">DUF1574 domain-containing protein</fullName>
    </recommendedName>
</protein>
<sequence>MSVRRFLALFLLAGVAIALLIKAAVALIALRPVSMTHEIEQKMAANIASDRLAIPPQTFDERALRWQTIADLRNSPDMVVVGSSHGLRVTGAMFNEPDLQNLSVTGGMMPDGWVTTYLLDRAGIRPRIWVIFVEPWFFDVHADISLWQQRGADAAAFERRLAAMDSPALPPVYAPRLKPKPTPGLFSPLTISPVIDWLDEAIRGFRYDPNLPPGEKLHGLVLRGDGSFFQTWEATEPDTGSTQLALRQFAMDADRYRYGNYPVEDPVLWAYFARWVDFCRSRGREVWLVLPPFHPAIYRDIVSTPGNQLASIEAKTRALAARQGYTVIGSYNPAPLGLTARDFEDGDHLNDVGLAHLFAPVAFPKKRAAGAAR</sequence>
<dbReference type="EMBL" id="MLJW01000027">
    <property type="protein sequence ID" value="OIR09377.1"/>
    <property type="molecule type" value="Genomic_DNA"/>
</dbReference>
<proteinExistence type="predicted"/>